<sequence length="649" mass="72274">MAYDYSIPPPGYHFYENKPSAYDYSTPTPGYATYVFKRNDATSPSGKYPYPYTTKGQQANEPSRRGHTRQASYSSLASLNPGSIRPKFQGADLSPELLAPDESDKKHFEEANNPFAFSPGQLNKILNPKPMASCKGLGGLNDLEQGPQTDVAGVKYSSVEPLATKNHPSKPRRVDHPSRSPGPAKPLWDPNNDDPTTRRTTRRDRQSGHVNKPFRHPHSSRGLRSKPRKPDVVREWSNVANLQEQTLSTDPHVTQFDSSRKPRILGKKEPPPSDRDSPPGDGTFEGLEAQPEMLLQPDTRPISHEQLVVEVKGIYAGLVMVEAKCIDIDERRETLTPVESHSRVGSLLRTKQGLVGFANGSSIAAMADTGSRKNVMSASYAKKLDLKIEGLPSTFAIGNSRKIQSVTTKTLTEFCHRLTKCLFRVVNNISHFTFLGETCQRLHGTLADNLSVLAIPDTGADRNVMSLQYALENGLEVKKGPKYCGYLQFADGSYDLTVGQVETHWTFAAGERIPVTFEVLEYCCSDVIIGEEILTEHNVFQKHEASIVQTAAVDDDHDSYPRNGATSENVHSEEQHRRNIWNHKYAFGANASLGEGELERARRERYESLHRSRQLGHMDDQTSADANRNQQTEQRMPVIPSIPTSQTPR</sequence>
<feature type="compositionally biased region" description="Polar residues" evidence="1">
    <location>
        <begin position="621"/>
        <end position="634"/>
    </location>
</feature>
<protein>
    <submittedName>
        <fullName evidence="2">Uncharacterized protein</fullName>
    </submittedName>
</protein>
<feature type="region of interest" description="Disordered" evidence="1">
    <location>
        <begin position="38"/>
        <end position="98"/>
    </location>
</feature>
<feature type="compositionally biased region" description="Basic and acidic residues" evidence="1">
    <location>
        <begin position="266"/>
        <end position="278"/>
    </location>
</feature>
<comment type="caution">
    <text evidence="2">The sequence shown here is derived from an EMBL/GenBank/DDBJ whole genome shotgun (WGS) entry which is preliminary data.</text>
</comment>
<feature type="compositionally biased region" description="Polar residues" evidence="1">
    <location>
        <begin position="238"/>
        <end position="257"/>
    </location>
</feature>
<evidence type="ECO:0000313" key="3">
    <source>
        <dbReference type="Proteomes" id="UP000664203"/>
    </source>
</evidence>
<dbReference type="EMBL" id="CAJPDR010000013">
    <property type="protein sequence ID" value="CAF9905784.1"/>
    <property type="molecule type" value="Genomic_DNA"/>
</dbReference>
<organism evidence="2 3">
    <name type="scientific">Alectoria fallacina</name>
    <dbReference type="NCBI Taxonomy" id="1903189"/>
    <lineage>
        <taxon>Eukaryota</taxon>
        <taxon>Fungi</taxon>
        <taxon>Dikarya</taxon>
        <taxon>Ascomycota</taxon>
        <taxon>Pezizomycotina</taxon>
        <taxon>Lecanoromycetes</taxon>
        <taxon>OSLEUM clade</taxon>
        <taxon>Lecanoromycetidae</taxon>
        <taxon>Lecanorales</taxon>
        <taxon>Lecanorineae</taxon>
        <taxon>Parmeliaceae</taxon>
        <taxon>Alectoria</taxon>
    </lineage>
</organism>
<feature type="compositionally biased region" description="Basic residues" evidence="1">
    <location>
        <begin position="212"/>
        <end position="227"/>
    </location>
</feature>
<dbReference type="Proteomes" id="UP000664203">
    <property type="component" value="Unassembled WGS sequence"/>
</dbReference>
<name>A0A8H3I9Z0_9LECA</name>
<dbReference type="CDD" id="cd00303">
    <property type="entry name" value="retropepsin_like"/>
    <property type="match status" value="1"/>
</dbReference>
<feature type="region of interest" description="Disordered" evidence="1">
    <location>
        <begin position="604"/>
        <end position="649"/>
    </location>
</feature>
<gene>
    <name evidence="2" type="ORF">ALECFALPRED_001346</name>
</gene>
<dbReference type="AlphaFoldDB" id="A0A8H3I9Z0"/>
<dbReference type="OrthoDB" id="6079484at2759"/>
<feature type="region of interest" description="Disordered" evidence="1">
    <location>
        <begin position="155"/>
        <end position="286"/>
    </location>
</feature>
<evidence type="ECO:0000313" key="2">
    <source>
        <dbReference type="EMBL" id="CAF9905784.1"/>
    </source>
</evidence>
<dbReference type="InterPro" id="IPR021109">
    <property type="entry name" value="Peptidase_aspartic_dom_sf"/>
</dbReference>
<reference evidence="2" key="1">
    <citation type="submission" date="2021-03" db="EMBL/GenBank/DDBJ databases">
        <authorList>
            <person name="Tagirdzhanova G."/>
        </authorList>
    </citation>
    <scope>NUCLEOTIDE SEQUENCE</scope>
</reference>
<dbReference type="SUPFAM" id="SSF50630">
    <property type="entry name" value="Acid proteases"/>
    <property type="match status" value="2"/>
</dbReference>
<evidence type="ECO:0000256" key="1">
    <source>
        <dbReference type="SAM" id="MobiDB-lite"/>
    </source>
</evidence>
<proteinExistence type="predicted"/>
<feature type="compositionally biased region" description="Polar residues" evidence="1">
    <location>
        <begin position="69"/>
        <end position="81"/>
    </location>
</feature>
<accession>A0A8H3I9Z0</accession>
<dbReference type="Gene3D" id="2.40.70.10">
    <property type="entry name" value="Acid Proteases"/>
    <property type="match status" value="1"/>
</dbReference>
<feature type="region of interest" description="Disordered" evidence="1">
    <location>
        <begin position="554"/>
        <end position="576"/>
    </location>
</feature>
<keyword evidence="3" id="KW-1185">Reference proteome</keyword>
<feature type="compositionally biased region" description="Basic and acidic residues" evidence="1">
    <location>
        <begin position="604"/>
        <end position="620"/>
    </location>
</feature>